<keyword evidence="1" id="KW-0472">Membrane</keyword>
<evidence type="ECO:0000256" key="1">
    <source>
        <dbReference type="SAM" id="Phobius"/>
    </source>
</evidence>
<feature type="signal peptide" evidence="2">
    <location>
        <begin position="1"/>
        <end position="23"/>
    </location>
</feature>
<evidence type="ECO:0000313" key="4">
    <source>
        <dbReference type="Proteomes" id="UP001363622"/>
    </source>
</evidence>
<proteinExistence type="predicted"/>
<dbReference type="PANTHER" id="PTHR28022">
    <property type="entry name" value="GPI MANNOSYLTRANSFERASE 2 SUBUNIT PGA1"/>
    <property type="match status" value="1"/>
</dbReference>
<name>A0ABR1KMR1_9PEZI</name>
<evidence type="ECO:0000256" key="2">
    <source>
        <dbReference type="SAM" id="SignalP"/>
    </source>
</evidence>
<dbReference type="Pfam" id="PF10333">
    <property type="entry name" value="Pga1"/>
    <property type="match status" value="1"/>
</dbReference>
<keyword evidence="4" id="KW-1185">Reference proteome</keyword>
<accession>A0ABR1KMR1</accession>
<keyword evidence="1" id="KW-0812">Transmembrane</keyword>
<reference evidence="3 4" key="1">
    <citation type="submission" date="2024-04" db="EMBL/GenBank/DDBJ databases">
        <title>Phyllosticta paracitricarpa is synonymous to the EU quarantine fungus P. citricarpa based on phylogenomic analyses.</title>
        <authorList>
            <consortium name="Lawrence Berkeley National Laboratory"/>
            <person name="Van Ingen-Buijs V.A."/>
            <person name="Van Westerhoven A.C."/>
            <person name="Haridas S."/>
            <person name="Skiadas P."/>
            <person name="Martin F."/>
            <person name="Groenewald J.Z."/>
            <person name="Crous P.W."/>
            <person name="Seidl M.F."/>
        </authorList>
    </citation>
    <scope>NUCLEOTIDE SEQUENCE [LARGE SCALE GENOMIC DNA]</scope>
    <source>
        <strain evidence="3 4">CBS 123371</strain>
    </source>
</reference>
<dbReference type="InterPro" id="IPR019433">
    <property type="entry name" value="GPI_ManTrfase_II_coact_Pga1"/>
</dbReference>
<feature type="chain" id="PRO_5045476524" evidence="2">
    <location>
        <begin position="24"/>
        <end position="237"/>
    </location>
</feature>
<keyword evidence="2" id="KW-0732">Signal</keyword>
<dbReference type="PANTHER" id="PTHR28022:SF1">
    <property type="entry name" value="GPI MANNOSYLTRANSFERASE 2 SUBUNIT PGA1"/>
    <property type="match status" value="1"/>
</dbReference>
<gene>
    <name evidence="3" type="ORF">IWZ03DRAFT_232728</name>
</gene>
<evidence type="ECO:0000313" key="3">
    <source>
        <dbReference type="EMBL" id="KAK7514919.1"/>
    </source>
</evidence>
<dbReference type="Proteomes" id="UP001363622">
    <property type="component" value="Unassembled WGS sequence"/>
</dbReference>
<dbReference type="EMBL" id="JBBPHU010000008">
    <property type="protein sequence ID" value="KAK7514919.1"/>
    <property type="molecule type" value="Genomic_DNA"/>
</dbReference>
<organism evidence="3 4">
    <name type="scientific">Phyllosticta citriasiana</name>
    <dbReference type="NCBI Taxonomy" id="595635"/>
    <lineage>
        <taxon>Eukaryota</taxon>
        <taxon>Fungi</taxon>
        <taxon>Dikarya</taxon>
        <taxon>Ascomycota</taxon>
        <taxon>Pezizomycotina</taxon>
        <taxon>Dothideomycetes</taxon>
        <taxon>Dothideomycetes incertae sedis</taxon>
        <taxon>Botryosphaeriales</taxon>
        <taxon>Phyllostictaceae</taxon>
        <taxon>Phyllosticta</taxon>
    </lineage>
</organism>
<protein>
    <submittedName>
        <fullName evidence="3">Uncharacterized protein</fullName>
    </submittedName>
</protein>
<keyword evidence="1" id="KW-1133">Transmembrane helix</keyword>
<comment type="caution">
    <text evidence="3">The sequence shown here is derived from an EMBL/GenBank/DDBJ whole genome shotgun (WGS) entry which is preliminary data.</text>
</comment>
<feature type="transmembrane region" description="Helical" evidence="1">
    <location>
        <begin position="204"/>
        <end position="226"/>
    </location>
</feature>
<sequence>MRFSSWTKFVLTAILTSFAKTTAANVEKTIFTAPVAVAVPDVRPSLQDLRLTSLTPVKHTLRANLPVKFPTAERSRGEQSWFLLSGLEQGQRYEVRICWPATQPTSFWLDVYTITSVFDTPDLISALAEYSENLPETKAVVAEDAAAGDSETGPASVLFLHIQAAADFFTLNKTLMNDPPDVKAEIILDPYILNVLPRSLVPTGIYIVASAVGSWFVASLIIRWITSIESPTKPHKE</sequence>